<keyword evidence="5" id="KW-1133">Transmembrane helix</keyword>
<dbReference type="PANTHER" id="PTHR24103">
    <property type="entry name" value="E3 UBIQUITIN-PROTEIN LIGASE TRIM"/>
    <property type="match status" value="1"/>
</dbReference>
<dbReference type="GeneTree" id="ENSGT01120000271914"/>
<dbReference type="InterPro" id="IPR013783">
    <property type="entry name" value="Ig-like_fold"/>
</dbReference>
<dbReference type="InterPro" id="IPR003877">
    <property type="entry name" value="SPRY_dom"/>
</dbReference>
<dbReference type="InterPro" id="IPR043136">
    <property type="entry name" value="B30.2/SPRY_sf"/>
</dbReference>
<evidence type="ECO:0000256" key="3">
    <source>
        <dbReference type="ARBA" id="ARBA00022692"/>
    </source>
</evidence>
<dbReference type="Proteomes" id="UP000000539">
    <property type="component" value="Chromosome 31"/>
</dbReference>
<dbReference type="Pfam" id="PF07686">
    <property type="entry name" value="V-set"/>
    <property type="match status" value="1"/>
</dbReference>
<keyword evidence="11" id="KW-1185">Reference proteome</keyword>
<dbReference type="SUPFAM" id="SSF48726">
    <property type="entry name" value="Immunoglobulin"/>
    <property type="match status" value="2"/>
</dbReference>
<dbReference type="InterPro" id="IPR053896">
    <property type="entry name" value="BTN3A2-like_Ig-C"/>
</dbReference>
<dbReference type="GO" id="GO:0009897">
    <property type="term" value="C:external side of plasma membrane"/>
    <property type="evidence" value="ECO:0000318"/>
    <property type="project" value="GO_Central"/>
</dbReference>
<dbReference type="Gene3D" id="2.60.40.10">
    <property type="entry name" value="Immunoglobulins"/>
    <property type="match status" value="2"/>
</dbReference>
<dbReference type="SMART" id="SM00409">
    <property type="entry name" value="IG"/>
    <property type="match status" value="1"/>
</dbReference>
<evidence type="ECO:0000256" key="2">
    <source>
        <dbReference type="ARBA" id="ARBA00007591"/>
    </source>
</evidence>
<protein>
    <submittedName>
        <fullName evidence="10">Uncharacterized protein</fullName>
    </submittedName>
</protein>
<evidence type="ECO:0000256" key="5">
    <source>
        <dbReference type="ARBA" id="ARBA00022989"/>
    </source>
</evidence>
<reference evidence="10" key="1">
    <citation type="submission" date="2020-11" db="EMBL/GenBank/DDBJ databases">
        <title>Gallus gallus (Chicken) genome, bGalGal1, GRCg7b, maternal haplotype autosomes + Z &amp; W.</title>
        <authorList>
            <person name="Warren W."/>
            <person name="Formenti G."/>
            <person name="Fedrigo O."/>
            <person name="Haase B."/>
            <person name="Mountcastle J."/>
            <person name="Balacco J."/>
            <person name="Tracey A."/>
            <person name="Schneider V."/>
            <person name="Okimoto R."/>
            <person name="Cheng H."/>
            <person name="Hawken R."/>
            <person name="Howe K."/>
            <person name="Jarvis E.D."/>
        </authorList>
    </citation>
    <scope>NUCLEOTIDE SEQUENCE [LARGE SCALE GENOMIC DNA]</scope>
    <source>
        <strain evidence="10">Broiler</strain>
    </source>
</reference>
<evidence type="ECO:0000256" key="6">
    <source>
        <dbReference type="ARBA" id="ARBA00023136"/>
    </source>
</evidence>
<dbReference type="PROSITE" id="PS50835">
    <property type="entry name" value="IG_LIKE"/>
    <property type="match status" value="1"/>
</dbReference>
<keyword evidence="3" id="KW-0812">Transmembrane</keyword>
<dbReference type="InterPro" id="IPR036179">
    <property type="entry name" value="Ig-like_dom_sf"/>
</dbReference>
<feature type="domain" description="B30.2/SPRY" evidence="8">
    <location>
        <begin position="341"/>
        <end position="538"/>
    </location>
</feature>
<sequence>MTFLEVFSRVCPRKIRVVLFLSLPTLSFIATWFSGEVPITITIDPSVVLVGEQVTLSCQLTSRIPSNTSVLWYKEEKGRDAPLCSSSSLDGEVEQCQHEERCRIKGLWERRRFLLIIQKVQIADRGVYICVVSGNAVSQEAVTHLDVIAIGNQPALVKDQQEESLCHYTCNSEGWYPRPQVTWTTYGGGKKNVEIKTNVTWSETDLFVVQSIMTVPCDDVDVKCVIMLIKEKINQTGSLNEMILQKPSTVHTCMYKSQIKGTCANPKAVLDIPQGEHLSSLTKTSILEEKYNIFAIENSVEICGQPPPSGLTTDRESYLHIVQQSENHNWLWILYLFCLIFVLEELQARGRSRVDAEIVDVTLDADTAHPRLQVSEDGKSVTDTGVIRKVPDKDERFDSHTFLLAKEGYRSGRHYWEVDVGKKRNWNLGVAQETVRRKETVALSPKNGFWVIGLADGQEYWALSDPWTRLMVSGRPQKIGIFLDISSKKLSFFSVHQKKLLYTFTSVNHHSRNVKLFPFFSTGSAATSSDTEPLRIAGGFDDDK</sequence>
<evidence type="ECO:0000313" key="11">
    <source>
        <dbReference type="Proteomes" id="UP000000539"/>
    </source>
</evidence>
<dbReference type="Gene3D" id="2.60.120.920">
    <property type="match status" value="1"/>
</dbReference>
<dbReference type="SUPFAM" id="SSF49899">
    <property type="entry name" value="Concanavalin A-like lectins/glucanases"/>
    <property type="match status" value="1"/>
</dbReference>
<dbReference type="FunFam" id="2.60.120.920:FF:000004">
    <property type="entry name" value="Butyrophilin subfamily 1 member A1"/>
    <property type="match status" value="1"/>
</dbReference>
<dbReference type="AlphaFoldDB" id="A0A8V0XJ34"/>
<name>A0A8V0XJ34_CHICK</name>
<comment type="similarity">
    <text evidence="2">Belongs to the immunoglobulin superfamily. BTN/MOG family.</text>
</comment>
<keyword evidence="7" id="KW-0393">Immunoglobulin domain</keyword>
<dbReference type="GO" id="GO:0005102">
    <property type="term" value="F:signaling receptor binding"/>
    <property type="evidence" value="ECO:0000318"/>
    <property type="project" value="GO_Central"/>
</dbReference>
<feature type="domain" description="Ig-like" evidence="9">
    <location>
        <begin position="24"/>
        <end position="143"/>
    </location>
</feature>
<evidence type="ECO:0000256" key="7">
    <source>
        <dbReference type="ARBA" id="ARBA00023319"/>
    </source>
</evidence>
<dbReference type="CDD" id="cd13733">
    <property type="entry name" value="SPRY_PRY_C-I_1"/>
    <property type="match status" value="1"/>
</dbReference>
<dbReference type="SMART" id="SM00589">
    <property type="entry name" value="PRY"/>
    <property type="match status" value="1"/>
</dbReference>
<dbReference type="InterPro" id="IPR007110">
    <property type="entry name" value="Ig-like_dom"/>
</dbReference>
<dbReference type="GO" id="GO:0001817">
    <property type="term" value="P:regulation of cytokine production"/>
    <property type="evidence" value="ECO:0000318"/>
    <property type="project" value="GO_Central"/>
</dbReference>
<evidence type="ECO:0000313" key="10">
    <source>
        <dbReference type="Ensembl" id="ENSGALP00010006706.1"/>
    </source>
</evidence>
<dbReference type="GO" id="GO:0050852">
    <property type="term" value="P:T cell receptor signaling pathway"/>
    <property type="evidence" value="ECO:0000318"/>
    <property type="project" value="GO_Central"/>
</dbReference>
<dbReference type="Pfam" id="PF22705">
    <property type="entry name" value="C2-set_3"/>
    <property type="match status" value="1"/>
</dbReference>
<dbReference type="PRINTS" id="PR01407">
    <property type="entry name" value="BUTYPHLNCDUF"/>
</dbReference>
<dbReference type="InterPro" id="IPR006574">
    <property type="entry name" value="PRY"/>
</dbReference>
<evidence type="ECO:0000259" key="8">
    <source>
        <dbReference type="PROSITE" id="PS50188"/>
    </source>
</evidence>
<dbReference type="InterPro" id="IPR050143">
    <property type="entry name" value="TRIM/RBCC"/>
</dbReference>
<reference evidence="10" key="2">
    <citation type="submission" date="2025-08" db="UniProtKB">
        <authorList>
            <consortium name="Ensembl"/>
        </authorList>
    </citation>
    <scope>IDENTIFICATION</scope>
    <source>
        <strain evidence="10">broiler</strain>
    </source>
</reference>
<evidence type="ECO:0000256" key="1">
    <source>
        <dbReference type="ARBA" id="ARBA00004479"/>
    </source>
</evidence>
<dbReference type="PROSITE" id="PS50188">
    <property type="entry name" value="B302_SPRY"/>
    <property type="match status" value="1"/>
</dbReference>
<organism evidence="10 11">
    <name type="scientific">Gallus gallus</name>
    <name type="common">Chicken</name>
    <dbReference type="NCBI Taxonomy" id="9031"/>
    <lineage>
        <taxon>Eukaryota</taxon>
        <taxon>Metazoa</taxon>
        <taxon>Chordata</taxon>
        <taxon>Craniata</taxon>
        <taxon>Vertebrata</taxon>
        <taxon>Euteleostomi</taxon>
        <taxon>Archelosauria</taxon>
        <taxon>Archosauria</taxon>
        <taxon>Dinosauria</taxon>
        <taxon>Saurischia</taxon>
        <taxon>Theropoda</taxon>
        <taxon>Coelurosauria</taxon>
        <taxon>Aves</taxon>
        <taxon>Neognathae</taxon>
        <taxon>Galloanserae</taxon>
        <taxon>Galliformes</taxon>
        <taxon>Phasianidae</taxon>
        <taxon>Phasianinae</taxon>
        <taxon>Gallus</taxon>
    </lineage>
</organism>
<accession>A0A8V0XJ34</accession>
<comment type="subcellular location">
    <subcellularLocation>
        <location evidence="1">Membrane</location>
        <topology evidence="1">Single-pass type I membrane protein</topology>
    </subcellularLocation>
</comment>
<reference evidence="10" key="3">
    <citation type="submission" date="2025-09" db="UniProtKB">
        <authorList>
            <consortium name="Ensembl"/>
        </authorList>
    </citation>
    <scope>IDENTIFICATION</scope>
    <source>
        <strain evidence="10">broiler</strain>
    </source>
</reference>
<proteinExistence type="inferred from homology"/>
<dbReference type="Pfam" id="PF00622">
    <property type="entry name" value="SPRY"/>
    <property type="match status" value="1"/>
</dbReference>
<evidence type="ECO:0000256" key="4">
    <source>
        <dbReference type="ARBA" id="ARBA00022729"/>
    </source>
</evidence>
<dbReference type="InterPro" id="IPR013320">
    <property type="entry name" value="ConA-like_dom_sf"/>
</dbReference>
<dbReference type="InterPro" id="IPR003879">
    <property type="entry name" value="Butyrophylin_SPRY"/>
</dbReference>
<dbReference type="InterPro" id="IPR013106">
    <property type="entry name" value="Ig_V-set"/>
</dbReference>
<dbReference type="Pfam" id="PF13765">
    <property type="entry name" value="PRY"/>
    <property type="match status" value="1"/>
</dbReference>
<keyword evidence="4" id="KW-0732">Signal</keyword>
<keyword evidence="6" id="KW-0472">Membrane</keyword>
<dbReference type="SMART" id="SM00449">
    <property type="entry name" value="SPRY"/>
    <property type="match status" value="1"/>
</dbReference>
<dbReference type="Ensembl" id="ENSGALT00010012000.1">
    <property type="protein sequence ID" value="ENSGALP00010006706.1"/>
    <property type="gene ID" value="ENSGALG00010005098.1"/>
</dbReference>
<dbReference type="InterPro" id="IPR003599">
    <property type="entry name" value="Ig_sub"/>
</dbReference>
<evidence type="ECO:0000259" key="9">
    <source>
        <dbReference type="PROSITE" id="PS50835"/>
    </source>
</evidence>
<dbReference type="InterPro" id="IPR001870">
    <property type="entry name" value="B30.2/SPRY"/>
</dbReference>